<evidence type="ECO:0008006" key="3">
    <source>
        <dbReference type="Google" id="ProtNLM"/>
    </source>
</evidence>
<sequence length="100" mass="10522">MTDYLLIYRADPAAMPDPTPEQAAEMMSAWNGWAEEAGDAIVNFGDPTAPVSPGADPTVAGYSLLRADSYEEIASLLDDHPHAAMGGTIDVYEAQPIPGA</sequence>
<name>A0ABU1SB71_9MICO</name>
<reference evidence="1 2" key="1">
    <citation type="submission" date="2023-07" db="EMBL/GenBank/DDBJ databases">
        <title>Sorghum-associated microbial communities from plants grown in Nebraska, USA.</title>
        <authorList>
            <person name="Schachtman D."/>
        </authorList>
    </citation>
    <scope>NUCLEOTIDE SEQUENCE [LARGE SCALE GENOMIC DNA]</scope>
    <source>
        <strain evidence="1 2">2980</strain>
    </source>
</reference>
<evidence type="ECO:0000313" key="2">
    <source>
        <dbReference type="Proteomes" id="UP001259347"/>
    </source>
</evidence>
<accession>A0ABU1SB71</accession>
<dbReference type="EMBL" id="JAVDUM010000005">
    <property type="protein sequence ID" value="MDR6866820.1"/>
    <property type="molecule type" value="Genomic_DNA"/>
</dbReference>
<organism evidence="1 2">
    <name type="scientific">Microbacterium resistens</name>
    <dbReference type="NCBI Taxonomy" id="156977"/>
    <lineage>
        <taxon>Bacteria</taxon>
        <taxon>Bacillati</taxon>
        <taxon>Actinomycetota</taxon>
        <taxon>Actinomycetes</taxon>
        <taxon>Micrococcales</taxon>
        <taxon>Microbacteriaceae</taxon>
        <taxon>Microbacterium</taxon>
    </lineage>
</organism>
<proteinExistence type="predicted"/>
<keyword evidence="2" id="KW-1185">Reference proteome</keyword>
<evidence type="ECO:0000313" key="1">
    <source>
        <dbReference type="EMBL" id="MDR6866820.1"/>
    </source>
</evidence>
<protein>
    <recommendedName>
        <fullName evidence="3">YCII-related domain-containing protein</fullName>
    </recommendedName>
</protein>
<dbReference type="Proteomes" id="UP001259347">
    <property type="component" value="Unassembled WGS sequence"/>
</dbReference>
<comment type="caution">
    <text evidence="1">The sequence shown here is derived from an EMBL/GenBank/DDBJ whole genome shotgun (WGS) entry which is preliminary data.</text>
</comment>
<dbReference type="InterPro" id="IPR011008">
    <property type="entry name" value="Dimeric_a/b-barrel"/>
</dbReference>
<gene>
    <name evidence="1" type="ORF">J2Y69_001419</name>
</gene>
<dbReference type="RefSeq" id="WP_310018977.1">
    <property type="nucleotide sequence ID" value="NZ_JAVDUM010000005.1"/>
</dbReference>
<dbReference type="SUPFAM" id="SSF54909">
    <property type="entry name" value="Dimeric alpha+beta barrel"/>
    <property type="match status" value="1"/>
</dbReference>